<evidence type="ECO:0000256" key="2">
    <source>
        <dbReference type="SAM" id="SignalP"/>
    </source>
</evidence>
<keyword evidence="4" id="KW-1185">Reference proteome</keyword>
<gene>
    <name evidence="3" type="ORF">DES53_10863</name>
</gene>
<reference evidence="3 4" key="1">
    <citation type="submission" date="2018-06" db="EMBL/GenBank/DDBJ databases">
        <title>Genomic Encyclopedia of Type Strains, Phase IV (KMG-IV): sequencing the most valuable type-strain genomes for metagenomic binning, comparative biology and taxonomic classification.</title>
        <authorList>
            <person name="Goeker M."/>
        </authorList>
    </citation>
    <scope>NUCLEOTIDE SEQUENCE [LARGE SCALE GENOMIC DNA]</scope>
    <source>
        <strain evidence="3 4">DSM 25532</strain>
    </source>
</reference>
<feature type="signal peptide" evidence="2">
    <location>
        <begin position="1"/>
        <end position="22"/>
    </location>
</feature>
<comment type="caution">
    <text evidence="3">The sequence shown here is derived from an EMBL/GenBank/DDBJ whole genome shotgun (WGS) entry which is preliminary data.</text>
</comment>
<evidence type="ECO:0000313" key="4">
    <source>
        <dbReference type="Proteomes" id="UP000253426"/>
    </source>
</evidence>
<evidence type="ECO:0000313" key="3">
    <source>
        <dbReference type="EMBL" id="RBP40356.1"/>
    </source>
</evidence>
<dbReference type="EMBL" id="QNRR01000008">
    <property type="protein sequence ID" value="RBP40356.1"/>
    <property type="molecule type" value="Genomic_DNA"/>
</dbReference>
<dbReference type="Gene3D" id="2.30.30.700">
    <property type="entry name" value="SLA1 homology domain 1"/>
    <property type="match status" value="1"/>
</dbReference>
<accession>A0A366HD70</accession>
<feature type="region of interest" description="Disordered" evidence="1">
    <location>
        <begin position="160"/>
        <end position="198"/>
    </location>
</feature>
<evidence type="ECO:0000256" key="1">
    <source>
        <dbReference type="SAM" id="MobiDB-lite"/>
    </source>
</evidence>
<dbReference type="AlphaFoldDB" id="A0A366HD70"/>
<organism evidence="3 4">
    <name type="scientific">Roseimicrobium gellanilyticum</name>
    <dbReference type="NCBI Taxonomy" id="748857"/>
    <lineage>
        <taxon>Bacteria</taxon>
        <taxon>Pseudomonadati</taxon>
        <taxon>Verrucomicrobiota</taxon>
        <taxon>Verrucomicrobiia</taxon>
        <taxon>Verrucomicrobiales</taxon>
        <taxon>Verrucomicrobiaceae</taxon>
        <taxon>Roseimicrobium</taxon>
    </lineage>
</organism>
<proteinExistence type="predicted"/>
<sequence length="262" mass="27591">MIMKYAYATTLLLLAATCGVQAAKDDEKLPAIPGDGKGRYGVYTFADAKAEATKRKKPIAMIVQNDRTEEAAEKNAILKAYWGIEKDATMVMVTSRLMVEAKSRFTPESLEALSSAEAGKALPRLVVMNSDATVPLGVMSAEQIMAADEKAFKEFGKKMEDANKNPSGSKITLTPTGAKPAAPATPAATAPGAAPAGPVAIKDPKAESWTNAEGRAVQMTLVSVNGTEATFKLADGRSLPLDVSKLSDASKKRVEELVAASK</sequence>
<name>A0A366HD70_9BACT</name>
<protein>
    <submittedName>
        <fullName evidence="3">Uncharacterized protein</fullName>
    </submittedName>
</protein>
<feature type="chain" id="PRO_5016637518" evidence="2">
    <location>
        <begin position="23"/>
        <end position="262"/>
    </location>
</feature>
<keyword evidence="2" id="KW-0732">Signal</keyword>
<feature type="compositionally biased region" description="Low complexity" evidence="1">
    <location>
        <begin position="174"/>
        <end position="198"/>
    </location>
</feature>
<dbReference type="Proteomes" id="UP000253426">
    <property type="component" value="Unassembled WGS sequence"/>
</dbReference>
<feature type="compositionally biased region" description="Polar residues" evidence="1">
    <location>
        <begin position="164"/>
        <end position="173"/>
    </location>
</feature>